<evidence type="ECO:0000313" key="7">
    <source>
        <dbReference type="Proteomes" id="UP000001038"/>
    </source>
</evidence>
<feature type="domain" description="Ig-like" evidence="5">
    <location>
        <begin position="50"/>
        <end position="138"/>
    </location>
</feature>
<dbReference type="GO" id="GO:0005737">
    <property type="term" value="C:cytoplasm"/>
    <property type="evidence" value="ECO:0007669"/>
    <property type="project" value="UniProtKB-SubCell"/>
</dbReference>
<dbReference type="CDD" id="cd23767">
    <property type="entry name" value="IQCD"/>
    <property type="match status" value="1"/>
</dbReference>
<dbReference type="InterPro" id="IPR003599">
    <property type="entry name" value="Ig_sub"/>
</dbReference>
<reference evidence="6" key="2">
    <citation type="submission" date="2025-08" db="UniProtKB">
        <authorList>
            <consortium name="Ensembl"/>
        </authorList>
    </citation>
    <scope>IDENTIFICATION</scope>
    <source>
        <strain evidence="6">Hd-rR</strain>
    </source>
</reference>
<evidence type="ECO:0000256" key="1">
    <source>
        <dbReference type="ARBA" id="ARBA00004496"/>
    </source>
</evidence>
<dbReference type="GO" id="GO:0060298">
    <property type="term" value="P:positive regulation of sarcomere organization"/>
    <property type="evidence" value="ECO:0007669"/>
    <property type="project" value="UniProtKB-ARBA"/>
</dbReference>
<dbReference type="InterPro" id="IPR050964">
    <property type="entry name" value="Striated_Muscle_Regulatory"/>
</dbReference>
<dbReference type="InterPro" id="IPR003598">
    <property type="entry name" value="Ig_sub2"/>
</dbReference>
<reference evidence="6 7" key="1">
    <citation type="journal article" date="2007" name="Nature">
        <title>The medaka draft genome and insights into vertebrate genome evolution.</title>
        <authorList>
            <person name="Kasahara M."/>
            <person name="Naruse K."/>
            <person name="Sasaki S."/>
            <person name="Nakatani Y."/>
            <person name="Qu W."/>
            <person name="Ahsan B."/>
            <person name="Yamada T."/>
            <person name="Nagayasu Y."/>
            <person name="Doi K."/>
            <person name="Kasai Y."/>
            <person name="Jindo T."/>
            <person name="Kobayashi D."/>
            <person name="Shimada A."/>
            <person name="Toyoda A."/>
            <person name="Kuroki Y."/>
            <person name="Fujiyama A."/>
            <person name="Sasaki T."/>
            <person name="Shimizu A."/>
            <person name="Asakawa S."/>
            <person name="Shimizu N."/>
            <person name="Hashimoto S."/>
            <person name="Yang J."/>
            <person name="Lee Y."/>
            <person name="Matsushima K."/>
            <person name="Sugano S."/>
            <person name="Sakaizumi M."/>
            <person name="Narita T."/>
            <person name="Ohishi K."/>
            <person name="Haga S."/>
            <person name="Ohta F."/>
            <person name="Nomoto H."/>
            <person name="Nogata K."/>
            <person name="Morishita T."/>
            <person name="Endo T."/>
            <person name="Shin-I T."/>
            <person name="Takeda H."/>
            <person name="Morishita S."/>
            <person name="Kohara Y."/>
        </authorList>
    </citation>
    <scope>NUCLEOTIDE SEQUENCE [LARGE SCALE GENOMIC DNA]</scope>
    <source>
        <strain evidence="6 7">Hd-rR</strain>
    </source>
</reference>
<dbReference type="Pfam" id="PF07679">
    <property type="entry name" value="I-set"/>
    <property type="match status" value="2"/>
</dbReference>
<dbReference type="InterPro" id="IPR000048">
    <property type="entry name" value="IQ_motif_EF-hand-BS"/>
</dbReference>
<dbReference type="Pfam" id="PF00612">
    <property type="entry name" value="IQ"/>
    <property type="match status" value="1"/>
</dbReference>
<dbReference type="GO" id="GO:0045989">
    <property type="term" value="P:positive regulation of striated muscle contraction"/>
    <property type="evidence" value="ECO:0007669"/>
    <property type="project" value="UniProtKB-ARBA"/>
</dbReference>
<feature type="domain" description="Ig-like" evidence="5">
    <location>
        <begin position="145"/>
        <end position="216"/>
    </location>
</feature>
<dbReference type="FunFam" id="2.60.40.10:FF:000425">
    <property type="entry name" value="Myosin light chain kinase"/>
    <property type="match status" value="1"/>
</dbReference>
<dbReference type="PANTHER" id="PTHR13817:SF171">
    <property type="entry name" value="STRETCHIN-MLCK, ISOFORM U"/>
    <property type="match status" value="1"/>
</dbReference>
<dbReference type="InterPro" id="IPR036179">
    <property type="entry name" value="Ig-like_dom_sf"/>
</dbReference>
<dbReference type="InParanoid" id="A0A3B3IIE5"/>
<keyword evidence="4" id="KW-0393">Immunoglobulin domain</keyword>
<dbReference type="InterPro" id="IPR007110">
    <property type="entry name" value="Ig-like_dom"/>
</dbReference>
<dbReference type="SMART" id="SM00409">
    <property type="entry name" value="IG"/>
    <property type="match status" value="2"/>
</dbReference>
<dbReference type="FunFam" id="2.60.40.10:FF:000107">
    <property type="entry name" value="Myosin, light chain kinase a"/>
    <property type="match status" value="1"/>
</dbReference>
<accession>A0A3B3IIE5</accession>
<evidence type="ECO:0000259" key="5">
    <source>
        <dbReference type="PROSITE" id="PS50835"/>
    </source>
</evidence>
<name>A0A3B3IIE5_ORYLA</name>
<dbReference type="Gene3D" id="1.20.5.190">
    <property type="match status" value="1"/>
</dbReference>
<dbReference type="AlphaFoldDB" id="A0A3B3IIE5"/>
<dbReference type="PANTHER" id="PTHR13817">
    <property type="entry name" value="TITIN"/>
    <property type="match status" value="1"/>
</dbReference>
<dbReference type="STRING" id="8090.ENSORLP00000043594"/>
<dbReference type="GeneTree" id="ENSGT00940000154756"/>
<keyword evidence="3" id="KW-0677">Repeat</keyword>
<reference evidence="6" key="3">
    <citation type="submission" date="2025-09" db="UniProtKB">
        <authorList>
            <consortium name="Ensembl"/>
        </authorList>
    </citation>
    <scope>IDENTIFICATION</scope>
    <source>
        <strain evidence="6">Hd-rR</strain>
    </source>
</reference>
<dbReference type="InterPro" id="IPR013783">
    <property type="entry name" value="Ig-like_fold"/>
</dbReference>
<dbReference type="InterPro" id="IPR013098">
    <property type="entry name" value="Ig_I-set"/>
</dbReference>
<dbReference type="GO" id="GO:0003007">
    <property type="term" value="P:heart morphogenesis"/>
    <property type="evidence" value="ECO:0007669"/>
    <property type="project" value="UniProtKB-ARBA"/>
</dbReference>
<dbReference type="PROSITE" id="PS50835">
    <property type="entry name" value="IG_LIKE"/>
    <property type="match status" value="2"/>
</dbReference>
<comment type="subcellular location">
    <subcellularLocation>
        <location evidence="1">Cytoplasm</location>
    </subcellularLocation>
</comment>
<dbReference type="SMART" id="SM00015">
    <property type="entry name" value="IQ"/>
    <property type="match status" value="1"/>
</dbReference>
<evidence type="ECO:0000256" key="3">
    <source>
        <dbReference type="ARBA" id="ARBA00022737"/>
    </source>
</evidence>
<keyword evidence="7" id="KW-1185">Reference proteome</keyword>
<dbReference type="SMART" id="SM00408">
    <property type="entry name" value="IGc2"/>
    <property type="match status" value="2"/>
</dbReference>
<dbReference type="Gene3D" id="2.60.40.10">
    <property type="entry name" value="Immunoglobulins"/>
    <property type="match status" value="2"/>
</dbReference>
<dbReference type="Bgee" id="ENSORLG00000028027">
    <property type="expression patterns" value="Expressed in bone element and 6 other cell types or tissues"/>
</dbReference>
<evidence type="ECO:0000256" key="2">
    <source>
        <dbReference type="ARBA" id="ARBA00022490"/>
    </source>
</evidence>
<dbReference type="Proteomes" id="UP000001038">
    <property type="component" value="Chromosome 17"/>
</dbReference>
<evidence type="ECO:0000256" key="4">
    <source>
        <dbReference type="ARBA" id="ARBA00023319"/>
    </source>
</evidence>
<dbReference type="GO" id="GO:0055013">
    <property type="term" value="P:cardiac muscle cell development"/>
    <property type="evidence" value="ECO:0007669"/>
    <property type="project" value="UniProtKB-ARBA"/>
</dbReference>
<keyword evidence="2" id="KW-0963">Cytoplasm</keyword>
<proteinExistence type="predicted"/>
<protein>
    <recommendedName>
        <fullName evidence="5">Ig-like domain-containing protein</fullName>
    </recommendedName>
</protein>
<dbReference type="Ensembl" id="ENSORLT00000037898.1">
    <property type="protein sequence ID" value="ENSORLP00000043594.1"/>
    <property type="gene ID" value="ENSORLG00000028027.1"/>
</dbReference>
<organism evidence="6 7">
    <name type="scientific">Oryzias latipes</name>
    <name type="common">Japanese rice fish</name>
    <name type="synonym">Japanese killifish</name>
    <dbReference type="NCBI Taxonomy" id="8090"/>
    <lineage>
        <taxon>Eukaryota</taxon>
        <taxon>Metazoa</taxon>
        <taxon>Chordata</taxon>
        <taxon>Craniata</taxon>
        <taxon>Vertebrata</taxon>
        <taxon>Euteleostomi</taxon>
        <taxon>Actinopterygii</taxon>
        <taxon>Neopterygii</taxon>
        <taxon>Teleostei</taxon>
        <taxon>Neoteleostei</taxon>
        <taxon>Acanthomorphata</taxon>
        <taxon>Ovalentaria</taxon>
        <taxon>Atherinomorphae</taxon>
        <taxon>Beloniformes</taxon>
        <taxon>Adrianichthyidae</taxon>
        <taxon>Oryziinae</taxon>
        <taxon>Oryzias</taxon>
    </lineage>
</organism>
<dbReference type="PROSITE" id="PS50096">
    <property type="entry name" value="IQ"/>
    <property type="match status" value="1"/>
</dbReference>
<evidence type="ECO:0000313" key="6">
    <source>
        <dbReference type="Ensembl" id="ENSORLP00000043594.1"/>
    </source>
</evidence>
<sequence length="269" mass="30300">ATSKKLCPPVFPSIFHLMDITKEDEPELKHAAIKIQAAFKGYKARKDMRPVFREVFKDQTIEPNGTIHLDCVTEGKPDKVRWLKDGEPVMDGKHHHVDIYSDGTCSLVITAITTKDTGVYTCEVSNKFGTTSHSAKVTVDSKKKCNKLILFLGFPKPRVYWFKDGQPVHASSRIQLSVERDVHSIEIMEVKREDMGEYSAYISNVAGSAYSSARLIVLSMFDGEIKQKTDDLSVKSFLDEDEIVSDLVNILFLSQVQGRLCQKTKKVIL</sequence>
<dbReference type="SUPFAM" id="SSF48726">
    <property type="entry name" value="Immunoglobulin"/>
    <property type="match status" value="2"/>
</dbReference>